<comment type="similarity">
    <text evidence="3 16">Belongs to the galactose-1-phosphate uridylyltransferase type 1 family.</text>
</comment>
<evidence type="ECO:0000256" key="5">
    <source>
        <dbReference type="ARBA" id="ARBA00016340"/>
    </source>
</evidence>
<protein>
    <recommendedName>
        <fullName evidence="5 13">Galactose-1-phosphate uridylyltransferase</fullName>
        <ecNumber evidence="4 13">2.7.7.12</ecNumber>
    </recommendedName>
</protein>
<evidence type="ECO:0000256" key="7">
    <source>
        <dbReference type="ARBA" id="ARBA00022695"/>
    </source>
</evidence>
<dbReference type="PANTHER" id="PTHR11943:SF1">
    <property type="entry name" value="GALACTOSE-1-PHOSPHATE URIDYLYLTRANSFERASE"/>
    <property type="match status" value="1"/>
</dbReference>
<evidence type="ECO:0000256" key="12">
    <source>
        <dbReference type="ARBA" id="ARBA00023277"/>
    </source>
</evidence>
<dbReference type="InterPro" id="IPR001937">
    <property type="entry name" value="GalP_UDPtransf1"/>
</dbReference>
<dbReference type="GO" id="GO:0008108">
    <property type="term" value="F:UDP-glucose:hexose-1-phosphate uridylyltransferase activity"/>
    <property type="evidence" value="ECO:0007669"/>
    <property type="project" value="UniProtKB-UniRule"/>
</dbReference>
<dbReference type="InterPro" id="IPR005849">
    <property type="entry name" value="GalP_Utransf_N"/>
</dbReference>
<evidence type="ECO:0000256" key="16">
    <source>
        <dbReference type="RuleBase" id="RU000506"/>
    </source>
</evidence>
<keyword evidence="10" id="KW-0408">Iron</keyword>
<feature type="active site" description="Tele-UMP-histidine intermediate" evidence="14">
    <location>
        <position position="186"/>
    </location>
</feature>
<evidence type="ECO:0000313" key="20">
    <source>
        <dbReference type="Proteomes" id="UP000250028"/>
    </source>
</evidence>
<accession>A0A2Y9A0P4</accession>
<keyword evidence="6 16" id="KW-0808">Transferase</keyword>
<keyword evidence="11 16" id="KW-0299">Galactose metabolism</keyword>
<dbReference type="Gene3D" id="3.30.428.10">
    <property type="entry name" value="HIT-like"/>
    <property type="match status" value="2"/>
</dbReference>
<gene>
    <name evidence="19" type="ORF">SAMN04489750_3459</name>
</gene>
<evidence type="ECO:0000256" key="11">
    <source>
        <dbReference type="ARBA" id="ARBA00023144"/>
    </source>
</evidence>
<comment type="catalytic activity">
    <reaction evidence="1 16">
        <text>alpha-D-galactose 1-phosphate + UDP-alpha-D-glucose = alpha-D-glucose 1-phosphate + UDP-alpha-D-galactose</text>
        <dbReference type="Rhea" id="RHEA:13989"/>
        <dbReference type="ChEBI" id="CHEBI:58336"/>
        <dbReference type="ChEBI" id="CHEBI:58601"/>
        <dbReference type="ChEBI" id="CHEBI:58885"/>
        <dbReference type="ChEBI" id="CHEBI:66914"/>
        <dbReference type="EC" id="2.7.7.12"/>
    </reaction>
</comment>
<comment type="pathway">
    <text evidence="2 16">Carbohydrate metabolism; galactose metabolism.</text>
</comment>
<keyword evidence="9 15" id="KW-0862">Zinc</keyword>
<dbReference type="GO" id="GO:0033499">
    <property type="term" value="P:galactose catabolic process via UDP-galactose, Leloir pathway"/>
    <property type="evidence" value="ECO:0007669"/>
    <property type="project" value="TreeGrafter"/>
</dbReference>
<sequence>MERTPATLADGRQIIWYDADGTHRVPSVDRRPLEPAVVMSQMRHDPLTGEWIAVSSARQNRTYMPPADECPLCPSRDGRMSEIPSPEYQVVAFENRFPSFATHIEGVETRSDWFDQVRPATGRCEVLCFTSDHDSTFAALTPAQARLVVDAWADRTADLNELGVVKHVFPFENRGIEIGVTLQHPHGQIYGYPFIPPRAKTELLNAADYRAGYGHNMFEHIIAFEQAGPRVVASNEEWIAFVPFAARWPVEVHLYPLRRALDLSELDDAQREAFALIYLDILRRFDAMYDSRLPYIAGWQQAPAPDPGDEIATALRDEAWLHLELTSIRRGPEKLKYLAGSESGQGAFVADILAEPLAQRLRELA</sequence>
<evidence type="ECO:0000256" key="1">
    <source>
        <dbReference type="ARBA" id="ARBA00001107"/>
    </source>
</evidence>
<evidence type="ECO:0000259" key="18">
    <source>
        <dbReference type="Pfam" id="PF02744"/>
    </source>
</evidence>
<dbReference type="Pfam" id="PF02744">
    <property type="entry name" value="GalP_UDP_tr_C"/>
    <property type="match status" value="1"/>
</dbReference>
<dbReference type="AlphaFoldDB" id="A0A2Y9A0P4"/>
<dbReference type="InterPro" id="IPR036265">
    <property type="entry name" value="HIT-like_sf"/>
</dbReference>
<feature type="domain" description="Galactose-1-phosphate uridyl transferase N-terminal" evidence="17">
    <location>
        <begin position="39"/>
        <end position="196"/>
    </location>
</feature>
<dbReference type="PROSITE" id="PS00117">
    <property type="entry name" value="GAL_P_UDP_TRANSF_I"/>
    <property type="match status" value="1"/>
</dbReference>
<dbReference type="GO" id="GO:0005737">
    <property type="term" value="C:cytoplasm"/>
    <property type="evidence" value="ECO:0007669"/>
    <property type="project" value="TreeGrafter"/>
</dbReference>
<proteinExistence type="inferred from homology"/>
<dbReference type="PANTHER" id="PTHR11943">
    <property type="entry name" value="GALACTOSE-1-PHOSPHATE URIDYLYLTRANSFERASE"/>
    <property type="match status" value="1"/>
</dbReference>
<feature type="binding site" evidence="15">
    <location>
        <position position="73"/>
    </location>
    <ligand>
        <name>Zn(2+)</name>
        <dbReference type="ChEBI" id="CHEBI:29105"/>
    </ligand>
</feature>
<reference evidence="20" key="1">
    <citation type="submission" date="2016-10" db="EMBL/GenBank/DDBJ databases">
        <authorList>
            <person name="Varghese N."/>
            <person name="Submissions S."/>
        </authorList>
    </citation>
    <scope>NUCLEOTIDE SEQUENCE [LARGE SCALE GENOMIC DNA]</scope>
    <source>
        <strain evidence="20">DSM 22951</strain>
    </source>
</reference>
<keyword evidence="7 16" id="KW-0548">Nucleotidyltransferase</keyword>
<evidence type="ECO:0000259" key="17">
    <source>
        <dbReference type="Pfam" id="PF01087"/>
    </source>
</evidence>
<feature type="domain" description="Galactose-1-phosphate uridyl transferase C-terminal" evidence="18">
    <location>
        <begin position="207"/>
        <end position="323"/>
    </location>
</feature>
<evidence type="ECO:0000256" key="3">
    <source>
        <dbReference type="ARBA" id="ARBA00010951"/>
    </source>
</evidence>
<evidence type="ECO:0000256" key="14">
    <source>
        <dbReference type="PIRSR" id="PIRSR000808-1"/>
    </source>
</evidence>
<dbReference type="UniPathway" id="UPA00214"/>
<keyword evidence="8 15" id="KW-0479">Metal-binding</keyword>
<dbReference type="Proteomes" id="UP000250028">
    <property type="component" value="Unassembled WGS sequence"/>
</dbReference>
<evidence type="ECO:0000256" key="13">
    <source>
        <dbReference type="NCBIfam" id="TIGR00209"/>
    </source>
</evidence>
<dbReference type="InterPro" id="IPR005850">
    <property type="entry name" value="GalP_Utransf_C"/>
</dbReference>
<evidence type="ECO:0000256" key="4">
    <source>
        <dbReference type="ARBA" id="ARBA00012384"/>
    </source>
</evidence>
<organism evidence="19 20">
    <name type="scientific">Branchiibius hedensis</name>
    <dbReference type="NCBI Taxonomy" id="672460"/>
    <lineage>
        <taxon>Bacteria</taxon>
        <taxon>Bacillati</taxon>
        <taxon>Actinomycetota</taxon>
        <taxon>Actinomycetes</taxon>
        <taxon>Micrococcales</taxon>
        <taxon>Dermacoccaceae</taxon>
        <taxon>Branchiibius</taxon>
    </lineage>
</organism>
<keyword evidence="20" id="KW-1185">Reference proteome</keyword>
<dbReference type="EC" id="2.7.7.12" evidence="4 13"/>
<keyword evidence="12 16" id="KW-0119">Carbohydrate metabolism</keyword>
<feature type="binding site" evidence="15">
    <location>
        <position position="133"/>
    </location>
    <ligand>
        <name>Zn(2+)</name>
        <dbReference type="ChEBI" id="CHEBI:29105"/>
    </ligand>
</feature>
<evidence type="ECO:0000256" key="15">
    <source>
        <dbReference type="PIRSR" id="PIRSR000808-3"/>
    </source>
</evidence>
<dbReference type="FunFam" id="3.30.428.10:FF:000010">
    <property type="entry name" value="Galactose-1-phosphate uridylyltransferase"/>
    <property type="match status" value="1"/>
</dbReference>
<dbReference type="GO" id="GO:0008270">
    <property type="term" value="F:zinc ion binding"/>
    <property type="evidence" value="ECO:0007669"/>
    <property type="project" value="InterPro"/>
</dbReference>
<dbReference type="InterPro" id="IPR019779">
    <property type="entry name" value="GalP_UDPtransf1_His-AS"/>
</dbReference>
<dbReference type="EMBL" id="UESZ01000001">
    <property type="protein sequence ID" value="SSA36079.1"/>
    <property type="molecule type" value="Genomic_DNA"/>
</dbReference>
<dbReference type="SUPFAM" id="SSF54197">
    <property type="entry name" value="HIT-like"/>
    <property type="match status" value="2"/>
</dbReference>
<evidence type="ECO:0000256" key="2">
    <source>
        <dbReference type="ARBA" id="ARBA00004947"/>
    </source>
</evidence>
<feature type="binding site" evidence="15">
    <location>
        <position position="70"/>
    </location>
    <ligand>
        <name>Zn(2+)</name>
        <dbReference type="ChEBI" id="CHEBI:29105"/>
    </ligand>
</feature>
<name>A0A2Y9A0P4_9MICO</name>
<evidence type="ECO:0000256" key="8">
    <source>
        <dbReference type="ARBA" id="ARBA00022723"/>
    </source>
</evidence>
<dbReference type="PIRSF" id="PIRSF000808">
    <property type="entry name" value="GalT"/>
    <property type="match status" value="1"/>
</dbReference>
<evidence type="ECO:0000313" key="19">
    <source>
        <dbReference type="EMBL" id="SSA36079.1"/>
    </source>
</evidence>
<dbReference type="OrthoDB" id="9769064at2"/>
<comment type="cofactor">
    <cofactor evidence="15">
        <name>Zn(2+)</name>
        <dbReference type="ChEBI" id="CHEBI:29105"/>
    </cofactor>
    <text evidence="15">Binds 1 zinc ion per subunit.</text>
</comment>
<dbReference type="RefSeq" id="WP_109687783.1">
    <property type="nucleotide sequence ID" value="NZ_QGDN01000001.1"/>
</dbReference>
<dbReference type="Pfam" id="PF01087">
    <property type="entry name" value="GalP_UDP_transf"/>
    <property type="match status" value="1"/>
</dbReference>
<feature type="binding site" evidence="15">
    <location>
        <position position="184"/>
    </location>
    <ligand>
        <name>Zn(2+)</name>
        <dbReference type="ChEBI" id="CHEBI:29105"/>
    </ligand>
</feature>
<evidence type="ECO:0000256" key="6">
    <source>
        <dbReference type="ARBA" id="ARBA00022679"/>
    </source>
</evidence>
<evidence type="ECO:0000256" key="9">
    <source>
        <dbReference type="ARBA" id="ARBA00022833"/>
    </source>
</evidence>
<evidence type="ECO:0000256" key="10">
    <source>
        <dbReference type="ARBA" id="ARBA00023004"/>
    </source>
</evidence>
<dbReference type="NCBIfam" id="TIGR00209">
    <property type="entry name" value="galT_1"/>
    <property type="match status" value="1"/>
</dbReference>